<dbReference type="InterPro" id="IPR011006">
    <property type="entry name" value="CheY-like_superfamily"/>
</dbReference>
<dbReference type="AlphaFoldDB" id="A0A318SDM6"/>
<dbReference type="PRINTS" id="PR00469">
    <property type="entry name" value="PNDRDTASEII"/>
</dbReference>
<dbReference type="InterPro" id="IPR001789">
    <property type="entry name" value="Sig_transdc_resp-reg_receiver"/>
</dbReference>
<evidence type="ECO:0000256" key="3">
    <source>
        <dbReference type="PROSITE-ProRule" id="PRU00169"/>
    </source>
</evidence>
<protein>
    <submittedName>
        <fullName evidence="5">Thioredoxin reductase (NADPH)</fullName>
    </submittedName>
</protein>
<gene>
    <name evidence="5" type="ORF">DES52_104285</name>
</gene>
<dbReference type="GO" id="GO:0016491">
    <property type="term" value="F:oxidoreductase activity"/>
    <property type="evidence" value="ECO:0007669"/>
    <property type="project" value="UniProtKB-KW"/>
</dbReference>
<organism evidence="5 6">
    <name type="scientific">Deinococcus yavapaiensis KR-236</name>
    <dbReference type="NCBI Taxonomy" id="694435"/>
    <lineage>
        <taxon>Bacteria</taxon>
        <taxon>Thermotogati</taxon>
        <taxon>Deinococcota</taxon>
        <taxon>Deinococci</taxon>
        <taxon>Deinococcales</taxon>
        <taxon>Deinococcaceae</taxon>
        <taxon>Deinococcus</taxon>
    </lineage>
</organism>
<accession>A0A318SDM6</accession>
<dbReference type="InterPro" id="IPR050097">
    <property type="entry name" value="Ferredoxin-NADP_redctase_2"/>
</dbReference>
<dbReference type="InterPro" id="IPR023753">
    <property type="entry name" value="FAD/NAD-binding_dom"/>
</dbReference>
<evidence type="ECO:0000256" key="2">
    <source>
        <dbReference type="ARBA" id="ARBA00023002"/>
    </source>
</evidence>
<dbReference type="Gene3D" id="3.40.50.2300">
    <property type="match status" value="1"/>
</dbReference>
<feature type="domain" description="Response regulatory" evidence="4">
    <location>
        <begin position="13"/>
        <end position="136"/>
    </location>
</feature>
<keyword evidence="2" id="KW-0560">Oxidoreductase</keyword>
<dbReference type="Gene3D" id="3.40.30.10">
    <property type="entry name" value="Glutaredoxin"/>
    <property type="match status" value="1"/>
</dbReference>
<dbReference type="Proteomes" id="UP000248326">
    <property type="component" value="Unassembled WGS sequence"/>
</dbReference>
<keyword evidence="3" id="KW-0597">Phosphoprotein</keyword>
<evidence type="ECO:0000259" key="4">
    <source>
        <dbReference type="PROSITE" id="PS50110"/>
    </source>
</evidence>
<dbReference type="SMART" id="SM00448">
    <property type="entry name" value="REC"/>
    <property type="match status" value="1"/>
</dbReference>
<comment type="caution">
    <text evidence="5">The sequence shown here is derived from an EMBL/GenBank/DDBJ whole genome shotgun (WGS) entry which is preliminary data.</text>
</comment>
<dbReference type="Pfam" id="PF00072">
    <property type="entry name" value="Response_reg"/>
    <property type="match status" value="1"/>
</dbReference>
<evidence type="ECO:0000313" key="6">
    <source>
        <dbReference type="Proteomes" id="UP000248326"/>
    </source>
</evidence>
<evidence type="ECO:0000313" key="5">
    <source>
        <dbReference type="EMBL" id="PYE55011.1"/>
    </source>
</evidence>
<sequence>MTASSNVSAPKPVLLVVDDDAEVLRAVARDLRRRYSGEYRVLRAESAEEALAALQEVRERGDPVALLLSDQRMPTMDGVAFLGRASLLFPSAKRALLTAYADTDAAIRAINESRVHYYLTKPWDPPEENLFPIVDDLLADWRGDYKPGFGGVKIVGDRWSPKSHELRDFLARNGVPYTFYDLEGDAQAAELRQDDEGLPVVILPEGERLASPSVSDVAHAIGLKGTASRPFYDLAIVGGGPAGLAAAVYGASEGLSTVLIEREAPGGQAGTSSRIENYLGFPSGLSGGDLARRAVTQAQRFGVEILTPRDVTSMRAEGPYKYLTLEDGSEIGAHGVVIATGVSWQKIPARGADTLTGRGVYYGASRVEAIGCGGEDVFIVGAGNSAGQAALYFSQFAASVVMLVRGESLESKMSMYLVERIREAPNIEVLTKHEVVACEGEERLEGLEIKNAATGETFRRPASYLFSFIGAAPRTEWLGDAFARDKRGYLLVGDALTSEHLGAWPLPRRPFPLETNVPGVFAVGDVRADSVKRVASAVGEGSVTVSFVHQHLASL</sequence>
<evidence type="ECO:0000256" key="1">
    <source>
        <dbReference type="ARBA" id="ARBA00022630"/>
    </source>
</evidence>
<dbReference type="PANTHER" id="PTHR48105">
    <property type="entry name" value="THIOREDOXIN REDUCTASE 1-RELATED-RELATED"/>
    <property type="match status" value="1"/>
</dbReference>
<dbReference type="Gene3D" id="3.50.50.60">
    <property type="entry name" value="FAD/NAD(P)-binding domain"/>
    <property type="match status" value="2"/>
</dbReference>
<keyword evidence="1" id="KW-0285">Flavoprotein</keyword>
<dbReference type="PROSITE" id="PS50110">
    <property type="entry name" value="RESPONSE_REGULATORY"/>
    <property type="match status" value="1"/>
</dbReference>
<dbReference type="RefSeq" id="WP_110886111.1">
    <property type="nucleotide sequence ID" value="NZ_QJSX01000004.1"/>
</dbReference>
<dbReference type="InterPro" id="IPR036188">
    <property type="entry name" value="FAD/NAD-bd_sf"/>
</dbReference>
<dbReference type="PRINTS" id="PR00368">
    <property type="entry name" value="FADPNR"/>
</dbReference>
<dbReference type="EMBL" id="QJSX01000004">
    <property type="protein sequence ID" value="PYE55011.1"/>
    <property type="molecule type" value="Genomic_DNA"/>
</dbReference>
<dbReference type="GO" id="GO:0000160">
    <property type="term" value="P:phosphorelay signal transduction system"/>
    <property type="evidence" value="ECO:0007669"/>
    <property type="project" value="InterPro"/>
</dbReference>
<proteinExistence type="predicted"/>
<dbReference type="SUPFAM" id="SSF52172">
    <property type="entry name" value="CheY-like"/>
    <property type="match status" value="1"/>
</dbReference>
<reference evidence="5 6" key="1">
    <citation type="submission" date="2018-06" db="EMBL/GenBank/DDBJ databases">
        <title>Genomic Encyclopedia of Type Strains, Phase IV (KMG-IV): sequencing the most valuable type-strain genomes for metagenomic binning, comparative biology and taxonomic classification.</title>
        <authorList>
            <person name="Goeker M."/>
        </authorList>
    </citation>
    <scope>NUCLEOTIDE SEQUENCE [LARGE SCALE GENOMIC DNA]</scope>
    <source>
        <strain evidence="5 6">DSM 18048</strain>
    </source>
</reference>
<dbReference type="SUPFAM" id="SSF51905">
    <property type="entry name" value="FAD/NAD(P)-binding domain"/>
    <property type="match status" value="1"/>
</dbReference>
<feature type="modified residue" description="4-aspartylphosphate" evidence="3">
    <location>
        <position position="70"/>
    </location>
</feature>
<name>A0A318SDM6_9DEIO</name>
<keyword evidence="6" id="KW-1185">Reference proteome</keyword>
<dbReference type="OrthoDB" id="9806179at2"/>
<dbReference type="Pfam" id="PF07992">
    <property type="entry name" value="Pyr_redox_2"/>
    <property type="match status" value="1"/>
</dbReference>